<evidence type="ECO:0000313" key="8">
    <source>
        <dbReference type="Proteomes" id="UP001148189"/>
    </source>
</evidence>
<dbReference type="Gene3D" id="3.20.20.140">
    <property type="entry name" value="Metal-dependent hydrolases"/>
    <property type="match status" value="1"/>
</dbReference>
<accession>A0ABT5NLM1</accession>
<name>A0ABT5NLM1_9PSED</name>
<organism evidence="7 8">
    <name type="scientific">Pseudomonas shahriarae</name>
    <dbReference type="NCBI Taxonomy" id="2745512"/>
    <lineage>
        <taxon>Bacteria</taxon>
        <taxon>Pseudomonadati</taxon>
        <taxon>Pseudomonadota</taxon>
        <taxon>Gammaproteobacteria</taxon>
        <taxon>Pseudomonadales</taxon>
        <taxon>Pseudomonadaceae</taxon>
        <taxon>Pseudomonas</taxon>
    </lineage>
</organism>
<evidence type="ECO:0000313" key="7">
    <source>
        <dbReference type="EMBL" id="MDD0988404.1"/>
    </source>
</evidence>
<comment type="caution">
    <text evidence="7">The sequence shown here is derived from an EMBL/GenBank/DDBJ whole genome shotgun (WGS) entry which is preliminary data.</text>
</comment>
<dbReference type="InterPro" id="IPR050287">
    <property type="entry name" value="MTA/SAH_deaminase"/>
</dbReference>
<reference evidence="7" key="1">
    <citation type="submission" date="2022-05" db="EMBL/GenBank/DDBJ databases">
        <title>Novel Pseudomonas spp. Isolated from a Rainbow Trout Aquaculture Facility.</title>
        <authorList>
            <person name="Testerman T."/>
            <person name="Graf J."/>
        </authorList>
    </citation>
    <scope>NUCLEOTIDE SEQUENCE</scope>
    <source>
        <strain evidence="7">ID1050</strain>
    </source>
</reference>
<feature type="binding site" evidence="5">
    <location>
        <position position="309"/>
    </location>
    <ligand>
        <name>substrate</name>
    </ligand>
</feature>
<evidence type="ECO:0000256" key="2">
    <source>
        <dbReference type="ARBA" id="ARBA00022723"/>
    </source>
</evidence>
<dbReference type="EMBL" id="JAMDHD010000049">
    <property type="protein sequence ID" value="MDD0988404.1"/>
    <property type="molecule type" value="Genomic_DNA"/>
</dbReference>
<feature type="domain" description="Amidohydrolase-related" evidence="6">
    <location>
        <begin position="64"/>
        <end position="412"/>
    </location>
</feature>
<dbReference type="PANTHER" id="PTHR43794">
    <property type="entry name" value="AMINOHYDROLASE SSNA-RELATED"/>
    <property type="match status" value="1"/>
</dbReference>
<dbReference type="EC" id="3.5.4.31" evidence="5"/>
<feature type="binding site" evidence="5">
    <location>
        <position position="101"/>
    </location>
    <ligand>
        <name>substrate</name>
    </ligand>
</feature>
<evidence type="ECO:0000256" key="3">
    <source>
        <dbReference type="ARBA" id="ARBA00022801"/>
    </source>
</evidence>
<feature type="binding site" evidence="5">
    <location>
        <position position="309"/>
    </location>
    <ligand>
        <name>Zn(2+)</name>
        <dbReference type="ChEBI" id="CHEBI:29105"/>
    </ligand>
</feature>
<proteinExistence type="inferred from homology"/>
<dbReference type="InterPro" id="IPR023512">
    <property type="entry name" value="Deaminase_MtaD/DadD"/>
</dbReference>
<feature type="binding site" evidence="5">
    <location>
        <position position="72"/>
    </location>
    <ligand>
        <name>Zn(2+)</name>
        <dbReference type="ChEBI" id="CHEBI:29105"/>
    </ligand>
</feature>
<evidence type="ECO:0000256" key="4">
    <source>
        <dbReference type="ARBA" id="ARBA00022833"/>
    </source>
</evidence>
<comment type="cofactor">
    <cofactor evidence="5">
        <name>Zn(2+)</name>
        <dbReference type="ChEBI" id="CHEBI:29105"/>
    </cofactor>
    <text evidence="5">Binds 1 zinc ion per subunit.</text>
</comment>
<dbReference type="Pfam" id="PF01979">
    <property type="entry name" value="Amidohydro_1"/>
    <property type="match status" value="1"/>
</dbReference>
<keyword evidence="3 5" id="KW-0378">Hydrolase</keyword>
<dbReference type="CDD" id="cd01298">
    <property type="entry name" value="ATZ_TRZ_like"/>
    <property type="match status" value="1"/>
</dbReference>
<dbReference type="PANTHER" id="PTHR43794:SF11">
    <property type="entry name" value="AMIDOHYDROLASE-RELATED DOMAIN-CONTAINING PROTEIN"/>
    <property type="match status" value="1"/>
</dbReference>
<dbReference type="InterPro" id="IPR032466">
    <property type="entry name" value="Metal_Hydrolase"/>
</dbReference>
<dbReference type="GO" id="GO:0016787">
    <property type="term" value="F:hydrolase activity"/>
    <property type="evidence" value="ECO:0007669"/>
    <property type="project" value="UniProtKB-KW"/>
</dbReference>
<feature type="binding site" evidence="5">
    <location>
        <position position="221"/>
    </location>
    <ligand>
        <name>Zn(2+)</name>
        <dbReference type="ChEBI" id="CHEBI:29105"/>
    </ligand>
</feature>
<sequence>MTPPAAPLDLLLLPSWLVPVEPAGVVLKAHGLGIRDGRIAFIGPRDQALKLAAHEVRELPGVLLSPGLVNAHGHAAMSLFRGLADDLPLMTWLQQHIWPAEAKWVDEAFVRDGTDLAIAEQIKGGISCFSDMYFFPKVASERVHNSGMRAQIAIPILDFPIPGAATADEAIRQGVELFGDLKHHPRIKIAFGPHAPYTVSDANLEKVRVIAEELDAAIHMHVHETAGEVQQSVEQYGERPLARLARLGLLGPRLQAVHMTQISEEDLALLVESNSSVIHCPESNLKLASGFCPVERLWQAGVNVAVGTDGAASNNDLDLLGETRTAALLAKAVAGSASALDAHRALRMATLNGARAMGLETEIGSLEVGKAADIVAFDLSGLAQQPIYDPVSQLIYATGRDCVKHLWVGGKQLLDDRQLTRMDEQQLSATAIAWGRRISGHHE</sequence>
<dbReference type="SUPFAM" id="SSF51556">
    <property type="entry name" value="Metallo-dependent hydrolases"/>
    <property type="match status" value="1"/>
</dbReference>
<dbReference type="InterPro" id="IPR006680">
    <property type="entry name" value="Amidohydro-rel"/>
</dbReference>
<dbReference type="HAMAP" id="MF_01281">
    <property type="entry name" value="MTA_SAH_deamin"/>
    <property type="match status" value="1"/>
</dbReference>
<evidence type="ECO:0000256" key="1">
    <source>
        <dbReference type="ARBA" id="ARBA00006745"/>
    </source>
</evidence>
<dbReference type="Proteomes" id="UP001148189">
    <property type="component" value="Unassembled WGS sequence"/>
</dbReference>
<dbReference type="EC" id="3.5.4.28" evidence="5"/>
<dbReference type="SUPFAM" id="SSF51338">
    <property type="entry name" value="Composite domain of metallo-dependent hydrolases"/>
    <property type="match status" value="1"/>
</dbReference>
<comment type="catalytic activity">
    <reaction evidence="5">
        <text>S-methyl-5'-thioadenosine + H2O + H(+) = S-methyl-5'-thioinosine + NH4(+)</text>
        <dbReference type="Rhea" id="RHEA:25025"/>
        <dbReference type="ChEBI" id="CHEBI:15377"/>
        <dbReference type="ChEBI" id="CHEBI:15378"/>
        <dbReference type="ChEBI" id="CHEBI:17509"/>
        <dbReference type="ChEBI" id="CHEBI:28938"/>
        <dbReference type="ChEBI" id="CHEBI:48595"/>
        <dbReference type="EC" id="3.5.4.31"/>
    </reaction>
</comment>
<keyword evidence="4 5" id="KW-0862">Zinc</keyword>
<evidence type="ECO:0000259" key="6">
    <source>
        <dbReference type="Pfam" id="PF01979"/>
    </source>
</evidence>
<comment type="catalytic activity">
    <reaction evidence="5">
        <text>S-adenosyl-L-homocysteine + H2O + H(+) = S-inosyl-L-homocysteine + NH4(+)</text>
        <dbReference type="Rhea" id="RHEA:20716"/>
        <dbReference type="ChEBI" id="CHEBI:15377"/>
        <dbReference type="ChEBI" id="CHEBI:15378"/>
        <dbReference type="ChEBI" id="CHEBI:28938"/>
        <dbReference type="ChEBI" id="CHEBI:57856"/>
        <dbReference type="ChEBI" id="CHEBI:57985"/>
        <dbReference type="EC" id="3.5.4.28"/>
    </reaction>
</comment>
<feature type="binding site" evidence="5">
    <location>
        <position position="194"/>
    </location>
    <ligand>
        <name>substrate</name>
    </ligand>
</feature>
<keyword evidence="2 5" id="KW-0479">Metal-binding</keyword>
<comment type="function">
    <text evidence="5">Catalyzes the deamination of 5-methylthioadenosine and S-adenosyl-L-homocysteine into 5-methylthioinosine and S-inosyl-L-homocysteine, respectively. Is also able to deaminate adenosine.</text>
</comment>
<gene>
    <name evidence="5" type="primary">mtaD</name>
    <name evidence="7" type="ORF">M5G21_25945</name>
</gene>
<dbReference type="GeneID" id="97824700"/>
<comment type="caution">
    <text evidence="5">Lacks conserved residue(s) required for the propagation of feature annotation.</text>
</comment>
<dbReference type="NCBIfam" id="NF006549">
    <property type="entry name" value="PRK09045.1"/>
    <property type="match status" value="1"/>
</dbReference>
<dbReference type="InterPro" id="IPR011059">
    <property type="entry name" value="Metal-dep_hydrolase_composite"/>
</dbReference>
<protein>
    <recommendedName>
        <fullName evidence="5">5-methylthioadenosine/S-adenosylhomocysteine deaminase</fullName>
        <shortName evidence="5">MTA/SAH deaminase</shortName>
        <ecNumber evidence="5">3.5.4.28</ecNumber>
        <ecNumber evidence="5">3.5.4.31</ecNumber>
    </recommendedName>
</protein>
<comment type="similarity">
    <text evidence="5">Belongs to the metallo-dependent hydrolases superfamily. MTA/SAH deaminase family.</text>
</comment>
<comment type="similarity">
    <text evidence="1">Belongs to the metallo-dependent hydrolases superfamily. ATZ/TRZ family.</text>
</comment>
<dbReference type="RefSeq" id="WP_057958895.1">
    <property type="nucleotide sequence ID" value="NZ_CP077085.1"/>
</dbReference>
<dbReference type="Gene3D" id="2.30.40.10">
    <property type="entry name" value="Urease, subunit C, domain 1"/>
    <property type="match status" value="1"/>
</dbReference>
<feature type="binding site" evidence="5">
    <location>
        <position position="74"/>
    </location>
    <ligand>
        <name>Zn(2+)</name>
        <dbReference type="ChEBI" id="CHEBI:29105"/>
    </ligand>
</feature>
<keyword evidence="8" id="KW-1185">Reference proteome</keyword>
<feature type="binding site" evidence="5">
    <location>
        <position position="224"/>
    </location>
    <ligand>
        <name>substrate</name>
    </ligand>
</feature>
<evidence type="ECO:0000256" key="5">
    <source>
        <dbReference type="HAMAP-Rule" id="MF_01281"/>
    </source>
</evidence>